<keyword evidence="3" id="KW-1185">Reference proteome</keyword>
<name>A0ABQ3L5N0_9PSEU</name>
<dbReference type="EMBL" id="BNAY01000001">
    <property type="protein sequence ID" value="GHH05222.1"/>
    <property type="molecule type" value="Genomic_DNA"/>
</dbReference>
<evidence type="ECO:0000256" key="1">
    <source>
        <dbReference type="SAM" id="SignalP"/>
    </source>
</evidence>
<feature type="chain" id="PRO_5046102592" evidence="1">
    <location>
        <begin position="26"/>
        <end position="160"/>
    </location>
</feature>
<sequence length="160" mass="17347">MKFRHAFTTLAVTAGLATAFAPAAAAEPVASFDFTAEQGAHPVDGRSGHWTASPENEVRFWESGATLRVDAETDHGFDFIALDFTAPSGKLQPGTYSHVEGAHITTTSNGLACIDDYSTFTIDHIERNAEGRLVALDATFEQRCYSPTSPALRGEVHYRR</sequence>
<reference evidence="3" key="1">
    <citation type="journal article" date="2019" name="Int. J. Syst. Evol. Microbiol.">
        <title>The Global Catalogue of Microorganisms (GCM) 10K type strain sequencing project: providing services to taxonomists for standard genome sequencing and annotation.</title>
        <authorList>
            <consortium name="The Broad Institute Genomics Platform"/>
            <consortium name="The Broad Institute Genome Sequencing Center for Infectious Disease"/>
            <person name="Wu L."/>
            <person name="Ma J."/>
        </authorList>
    </citation>
    <scope>NUCLEOTIDE SEQUENCE [LARGE SCALE GENOMIC DNA]</scope>
    <source>
        <strain evidence="3">CGMCC 4.7683</strain>
    </source>
</reference>
<protein>
    <submittedName>
        <fullName evidence="2">Uncharacterized protein</fullName>
    </submittedName>
</protein>
<dbReference type="RefSeq" id="WP_191251952.1">
    <property type="nucleotide sequence ID" value="NZ_BNAY01000001.1"/>
</dbReference>
<keyword evidence="1" id="KW-0732">Signal</keyword>
<comment type="caution">
    <text evidence="2">The sequence shown here is derived from an EMBL/GenBank/DDBJ whole genome shotgun (WGS) entry which is preliminary data.</text>
</comment>
<organism evidence="2 3">
    <name type="scientific">Amycolatopsis oliviviridis</name>
    <dbReference type="NCBI Taxonomy" id="1471590"/>
    <lineage>
        <taxon>Bacteria</taxon>
        <taxon>Bacillati</taxon>
        <taxon>Actinomycetota</taxon>
        <taxon>Actinomycetes</taxon>
        <taxon>Pseudonocardiales</taxon>
        <taxon>Pseudonocardiaceae</taxon>
        <taxon>Amycolatopsis</taxon>
    </lineage>
</organism>
<gene>
    <name evidence="2" type="ORF">GCM10017790_08890</name>
</gene>
<feature type="signal peptide" evidence="1">
    <location>
        <begin position="1"/>
        <end position="25"/>
    </location>
</feature>
<proteinExistence type="predicted"/>
<evidence type="ECO:0000313" key="3">
    <source>
        <dbReference type="Proteomes" id="UP000635387"/>
    </source>
</evidence>
<accession>A0ABQ3L5N0</accession>
<evidence type="ECO:0000313" key="2">
    <source>
        <dbReference type="EMBL" id="GHH05222.1"/>
    </source>
</evidence>
<dbReference type="Proteomes" id="UP000635387">
    <property type="component" value="Unassembled WGS sequence"/>
</dbReference>